<evidence type="ECO:0000313" key="2">
    <source>
        <dbReference type="Proteomes" id="UP000647587"/>
    </source>
</evidence>
<evidence type="ECO:0000313" key="1">
    <source>
        <dbReference type="EMBL" id="GGK40789.1"/>
    </source>
</evidence>
<sequence>MLLKDEAALGGDDRNLLDVLMEKCPPIRQMRHLAMKFRMLFAQGNTDQLDRWLQQAAGCGLPHLQIVAISLTRERKALLAAMTLL</sequence>
<dbReference type="Proteomes" id="UP000647587">
    <property type="component" value="Unassembled WGS sequence"/>
</dbReference>
<protein>
    <submittedName>
        <fullName evidence="1">Uncharacterized protein</fullName>
    </submittedName>
</protein>
<reference evidence="2" key="1">
    <citation type="journal article" date="2019" name="Int. J. Syst. Evol. Microbiol.">
        <title>The Global Catalogue of Microorganisms (GCM) 10K type strain sequencing project: providing services to taxonomists for standard genome sequencing and annotation.</title>
        <authorList>
            <consortium name="The Broad Institute Genomics Platform"/>
            <consortium name="The Broad Institute Genome Sequencing Center for Infectious Disease"/>
            <person name="Wu L."/>
            <person name="Ma J."/>
        </authorList>
    </citation>
    <scope>NUCLEOTIDE SEQUENCE [LARGE SCALE GENOMIC DNA]</scope>
    <source>
        <strain evidence="2">JCM 30331</strain>
    </source>
</reference>
<comment type="caution">
    <text evidence="1">The sequence shown here is derived from an EMBL/GenBank/DDBJ whole genome shotgun (WGS) entry which is preliminary data.</text>
</comment>
<accession>A0ABQ2F1L1</accession>
<proteinExistence type="predicted"/>
<name>A0ABQ2F1L1_9DEIO</name>
<dbReference type="EMBL" id="BMPP01000024">
    <property type="protein sequence ID" value="GGK40789.1"/>
    <property type="molecule type" value="Genomic_DNA"/>
</dbReference>
<gene>
    <name evidence="1" type="ORF">GCM10008955_38160</name>
</gene>
<keyword evidence="2" id="KW-1185">Reference proteome</keyword>
<organism evidence="1 2">
    <name type="scientific">Deinococcus malanensis</name>
    <dbReference type="NCBI Taxonomy" id="1706855"/>
    <lineage>
        <taxon>Bacteria</taxon>
        <taxon>Thermotogati</taxon>
        <taxon>Deinococcota</taxon>
        <taxon>Deinococci</taxon>
        <taxon>Deinococcales</taxon>
        <taxon>Deinococcaceae</taxon>
        <taxon>Deinococcus</taxon>
    </lineage>
</organism>